<dbReference type="RefSeq" id="WP_064087293.1">
    <property type="nucleotide sequence ID" value="NZ_LXSG01000008.1"/>
</dbReference>
<evidence type="ECO:0000313" key="2">
    <source>
        <dbReference type="Proteomes" id="UP000077589"/>
    </source>
</evidence>
<evidence type="ECO:0000313" key="1">
    <source>
        <dbReference type="EMBL" id="OAM23195.1"/>
    </source>
</evidence>
<name>A0A1A9RRS6_EIKCO</name>
<gene>
    <name evidence="1" type="ORF">A7P90_01070</name>
</gene>
<protein>
    <submittedName>
        <fullName evidence="1">Uncharacterized protein</fullName>
    </submittedName>
</protein>
<reference evidence="2" key="1">
    <citation type="submission" date="2016-05" db="EMBL/GenBank/DDBJ databases">
        <title>Draft genome of Corynebacterium afermentans subsp. afermentans LCDC 88199T.</title>
        <authorList>
            <person name="Bernier A.-M."/>
            <person name="Bernard K."/>
        </authorList>
    </citation>
    <scope>NUCLEOTIDE SEQUENCE [LARGE SCALE GENOMIC DNA]</scope>
    <source>
        <strain evidence="2">NML04-0072</strain>
    </source>
</reference>
<organism evidence="1 2">
    <name type="scientific">Eikenella corrodens</name>
    <dbReference type="NCBI Taxonomy" id="539"/>
    <lineage>
        <taxon>Bacteria</taxon>
        <taxon>Pseudomonadati</taxon>
        <taxon>Pseudomonadota</taxon>
        <taxon>Betaproteobacteria</taxon>
        <taxon>Neisseriales</taxon>
        <taxon>Neisseriaceae</taxon>
        <taxon>Eikenella</taxon>
    </lineage>
</organism>
<dbReference type="EMBL" id="LXSG01000008">
    <property type="protein sequence ID" value="OAM23195.1"/>
    <property type="molecule type" value="Genomic_DNA"/>
</dbReference>
<proteinExistence type="predicted"/>
<accession>A0A1A9RRS6</accession>
<comment type="caution">
    <text evidence="1">The sequence shown here is derived from an EMBL/GenBank/DDBJ whole genome shotgun (WGS) entry which is preliminary data.</text>
</comment>
<dbReference type="AlphaFoldDB" id="A0A1A9RRS6"/>
<dbReference type="Proteomes" id="UP000077589">
    <property type="component" value="Unassembled WGS sequence"/>
</dbReference>
<sequence>MNRAAIHPYFGDLTRQILECAQYQQERFNRRVCTALQLVELMDVFRKAFVERGLLCQLAIEFRDSPILLVQPHDREWTDDELLQDIGIDTLCEQYKLQVGRVRRDDGLCPRIYTEEGDGPGFDIYLLPKE</sequence>